<evidence type="ECO:0000313" key="3">
    <source>
        <dbReference type="EMBL" id="MBB3875766.1"/>
    </source>
</evidence>
<keyword evidence="2" id="KW-0732">Signal</keyword>
<sequence length="110" mass="11186">MTRRTIRMTTLLAAAGLLALAACSRPEPEQPAGEDNVVETMPTADATPEALPSAEPVATPTPIANVADVPPEKPVAPDAQMIEDADATGMTARVSRDDAPAAAGNDAAPQ</sequence>
<organism evidence="3 4">
    <name type="scientific">Sphingomonas aquatilis</name>
    <dbReference type="NCBI Taxonomy" id="93063"/>
    <lineage>
        <taxon>Bacteria</taxon>
        <taxon>Pseudomonadati</taxon>
        <taxon>Pseudomonadota</taxon>
        <taxon>Alphaproteobacteria</taxon>
        <taxon>Sphingomonadales</taxon>
        <taxon>Sphingomonadaceae</taxon>
        <taxon>Sphingomonas</taxon>
    </lineage>
</organism>
<evidence type="ECO:0000256" key="2">
    <source>
        <dbReference type="SAM" id="SignalP"/>
    </source>
</evidence>
<feature type="chain" id="PRO_5043699999" evidence="2">
    <location>
        <begin position="22"/>
        <end position="110"/>
    </location>
</feature>
<gene>
    <name evidence="3" type="ORF">GGR47_002007</name>
</gene>
<feature type="signal peptide" evidence="2">
    <location>
        <begin position="1"/>
        <end position="21"/>
    </location>
</feature>
<feature type="compositionally biased region" description="Low complexity" evidence="1">
    <location>
        <begin position="100"/>
        <end position="110"/>
    </location>
</feature>
<keyword evidence="4" id="KW-1185">Reference proteome</keyword>
<evidence type="ECO:0000313" key="4">
    <source>
        <dbReference type="Proteomes" id="UP000528945"/>
    </source>
</evidence>
<dbReference type="RefSeq" id="WP_241769188.1">
    <property type="nucleotide sequence ID" value="NZ_JACIDB010000003.1"/>
</dbReference>
<reference evidence="3 4" key="1">
    <citation type="submission" date="2020-08" db="EMBL/GenBank/DDBJ databases">
        <title>Genomic Encyclopedia of Type Strains, Phase IV (KMG-IV): sequencing the most valuable type-strain genomes for metagenomic binning, comparative biology and taxonomic classification.</title>
        <authorList>
            <person name="Goeker M."/>
        </authorList>
    </citation>
    <scope>NUCLEOTIDE SEQUENCE [LARGE SCALE GENOMIC DNA]</scope>
    <source>
        <strain evidence="3 4">DSM 15581</strain>
    </source>
</reference>
<accession>A0AAW3TSU7</accession>
<evidence type="ECO:0000256" key="1">
    <source>
        <dbReference type="SAM" id="MobiDB-lite"/>
    </source>
</evidence>
<dbReference type="AlphaFoldDB" id="A0AAW3TSU7"/>
<dbReference type="EMBL" id="JACIDB010000003">
    <property type="protein sequence ID" value="MBB3875766.1"/>
    <property type="molecule type" value="Genomic_DNA"/>
</dbReference>
<name>A0AAW3TSU7_9SPHN</name>
<proteinExistence type="predicted"/>
<feature type="region of interest" description="Disordered" evidence="1">
    <location>
        <begin position="25"/>
        <end position="110"/>
    </location>
</feature>
<dbReference type="PROSITE" id="PS51257">
    <property type="entry name" value="PROKAR_LIPOPROTEIN"/>
    <property type="match status" value="1"/>
</dbReference>
<dbReference type="Proteomes" id="UP000528945">
    <property type="component" value="Unassembled WGS sequence"/>
</dbReference>
<comment type="caution">
    <text evidence="3">The sequence shown here is derived from an EMBL/GenBank/DDBJ whole genome shotgun (WGS) entry which is preliminary data.</text>
</comment>
<protein>
    <submittedName>
        <fullName evidence="3">Glucose/arabinose dehydrogenase</fullName>
    </submittedName>
</protein>